<feature type="domain" description="NAD-dependent epimerase/dehydratase" evidence="1">
    <location>
        <begin position="34"/>
        <end position="176"/>
    </location>
</feature>
<dbReference type="AlphaFoldDB" id="A0A410W6A0"/>
<dbReference type="SUPFAM" id="SSF51735">
    <property type="entry name" value="NAD(P)-binding Rossmann-fold domains"/>
    <property type="match status" value="1"/>
</dbReference>
<proteinExistence type="predicted"/>
<dbReference type="InterPro" id="IPR036291">
    <property type="entry name" value="NAD(P)-bd_dom_sf"/>
</dbReference>
<dbReference type="InterPro" id="IPR029303">
    <property type="entry name" value="CapF_C"/>
</dbReference>
<protein>
    <submittedName>
        <fullName evidence="3">NAD dependent epimerase/dehydratase family protein</fullName>
    </submittedName>
</protein>
<dbReference type="OrthoDB" id="9801785at2"/>
<reference evidence="3 4" key="1">
    <citation type="submission" date="2019-01" db="EMBL/GenBank/DDBJ databases">
        <authorList>
            <person name="Ruckert C."/>
            <person name="Busche T."/>
            <person name="Kalinowski J."/>
        </authorList>
    </citation>
    <scope>NUCLEOTIDE SEQUENCE [LARGE SCALE GENOMIC DNA]</scope>
    <source>
        <strain evidence="3 4">136/3</strain>
    </source>
</reference>
<feature type="domain" description="Capsular polysaccharide assembling protein CapF C-terminal" evidence="2">
    <location>
        <begin position="266"/>
        <end position="376"/>
    </location>
</feature>
<accession>A0A410W6A0</accession>
<dbReference type="SUPFAM" id="SSF51182">
    <property type="entry name" value="RmlC-like cupins"/>
    <property type="match status" value="1"/>
</dbReference>
<sequence length="380" mass="40639">MSEHDRPTLCIVGAGGFLAWHVRLHAWAHGFDVRGCSTRRDSLETISAAIAGADLVVHLAACNRPAEGQTPDDAAAATQAAGSITAQAIEQAAARGHAPKAVSIAGTTQEGTAYASAKRLAGEAIMQAAGNAGIPATQWLLPNLFGEHGTPRHNMVTSTFIEALLDGETPQVHGDNPITLLAARHAAELLLAPLTSSVEPGTHAVASTHLRHTTVPELLRHLQDIHQGYQSTGALPDTADPFINELCAAYLSHAVPRRHAVDLVQHSDERGSFVETVRAGGQGQVSFSTTVPGITRGNHLHLRKIERFVVLKGEANIEMRKHGSEERILVHVSGDAPKAVDMLCGWTHNITNVGSDTLYTQFWINEPFDPADPDTFYQEV</sequence>
<dbReference type="KEGG" id="cpeg:CPELA_00510"/>
<dbReference type="InterPro" id="IPR001509">
    <property type="entry name" value="Epimerase_deHydtase"/>
</dbReference>
<evidence type="ECO:0000259" key="1">
    <source>
        <dbReference type="Pfam" id="PF01370"/>
    </source>
</evidence>
<dbReference type="InterPro" id="IPR014710">
    <property type="entry name" value="RmlC-like_jellyroll"/>
</dbReference>
<gene>
    <name evidence="3" type="ORF">CPELA_00510</name>
</gene>
<dbReference type="EMBL" id="CP035299">
    <property type="protein sequence ID" value="QAU51406.1"/>
    <property type="molecule type" value="Genomic_DNA"/>
</dbReference>
<dbReference type="RefSeq" id="WP_128889002.1">
    <property type="nucleotide sequence ID" value="NZ_BMCX01000005.1"/>
</dbReference>
<dbReference type="CDD" id="cd07007">
    <property type="entry name" value="cupin_CapF-like_C"/>
    <property type="match status" value="1"/>
</dbReference>
<dbReference type="Gene3D" id="3.40.50.720">
    <property type="entry name" value="NAD(P)-binding Rossmann-like Domain"/>
    <property type="match status" value="1"/>
</dbReference>
<name>A0A410W6A0_9CORY</name>
<keyword evidence="4" id="KW-1185">Reference proteome</keyword>
<dbReference type="Pfam" id="PF14667">
    <property type="entry name" value="Polysacc_synt_C"/>
    <property type="match status" value="1"/>
</dbReference>
<evidence type="ECO:0000313" key="4">
    <source>
        <dbReference type="Proteomes" id="UP000288929"/>
    </source>
</evidence>
<organism evidence="3 4">
    <name type="scientific">Corynebacterium pelargi</name>
    <dbReference type="NCBI Taxonomy" id="1471400"/>
    <lineage>
        <taxon>Bacteria</taxon>
        <taxon>Bacillati</taxon>
        <taxon>Actinomycetota</taxon>
        <taxon>Actinomycetes</taxon>
        <taxon>Mycobacteriales</taxon>
        <taxon>Corynebacteriaceae</taxon>
        <taxon>Corynebacterium</taxon>
    </lineage>
</organism>
<dbReference type="Proteomes" id="UP000288929">
    <property type="component" value="Chromosome"/>
</dbReference>
<evidence type="ECO:0000313" key="3">
    <source>
        <dbReference type="EMBL" id="QAU51406.1"/>
    </source>
</evidence>
<dbReference type="InterPro" id="IPR011051">
    <property type="entry name" value="RmlC_Cupin_sf"/>
</dbReference>
<dbReference type="Pfam" id="PF01370">
    <property type="entry name" value="Epimerase"/>
    <property type="match status" value="1"/>
</dbReference>
<dbReference type="Gene3D" id="2.60.120.10">
    <property type="entry name" value="Jelly Rolls"/>
    <property type="match status" value="1"/>
</dbReference>
<evidence type="ECO:0000259" key="2">
    <source>
        <dbReference type="Pfam" id="PF14667"/>
    </source>
</evidence>